<protein>
    <recommendedName>
        <fullName evidence="1">MADF domain-containing protein</fullName>
    </recommendedName>
</protein>
<dbReference type="EMBL" id="JOJR01000092">
    <property type="protein sequence ID" value="RCN45795.1"/>
    <property type="molecule type" value="Genomic_DNA"/>
</dbReference>
<evidence type="ECO:0000313" key="2">
    <source>
        <dbReference type="EMBL" id="RCN45795.1"/>
    </source>
</evidence>
<feature type="domain" description="MADF" evidence="1">
    <location>
        <begin position="20"/>
        <end position="119"/>
    </location>
</feature>
<reference evidence="2 3" key="1">
    <citation type="submission" date="2014-10" db="EMBL/GenBank/DDBJ databases">
        <title>Draft genome of the hookworm Ancylostoma caninum.</title>
        <authorList>
            <person name="Mitreva M."/>
        </authorList>
    </citation>
    <scope>NUCLEOTIDE SEQUENCE [LARGE SCALE GENOMIC DNA]</scope>
    <source>
        <strain evidence="2 3">Baltimore</strain>
    </source>
</reference>
<dbReference type="PANTHER" id="PTHR12243:SF67">
    <property type="entry name" value="COREPRESSOR OF PANGOLIN, ISOFORM A-RELATED"/>
    <property type="match status" value="1"/>
</dbReference>
<dbReference type="Pfam" id="PF10545">
    <property type="entry name" value="MADF_DNA_bdg"/>
    <property type="match status" value="1"/>
</dbReference>
<dbReference type="AlphaFoldDB" id="A0A368GS29"/>
<accession>A0A368GS29</accession>
<gene>
    <name evidence="2" type="ORF">ANCCAN_08184</name>
</gene>
<evidence type="ECO:0000259" key="1">
    <source>
        <dbReference type="PROSITE" id="PS51029"/>
    </source>
</evidence>
<proteinExistence type="predicted"/>
<dbReference type="OrthoDB" id="8110414at2759"/>
<evidence type="ECO:0000313" key="3">
    <source>
        <dbReference type="Proteomes" id="UP000252519"/>
    </source>
</evidence>
<keyword evidence="3" id="KW-1185">Reference proteome</keyword>
<comment type="caution">
    <text evidence="2">The sequence shown here is derived from an EMBL/GenBank/DDBJ whole genome shotgun (WGS) entry which is preliminary data.</text>
</comment>
<dbReference type="STRING" id="29170.A0A368GS29"/>
<sequence length="176" mass="20217">MKRNPDAPVGPALSDAEKHSLIPILTQTAVLWNEEDPSYKDNHSRQETWRQVYAEMEAVFRKTAHLQKTFENIRDTFVRKRWELAMFNARSPKKSPGGRKRITSWPFYEELMFLAPVASTGVRYTNVVDTEAYEEAEENISSGCVMYSFTYCSPIILKSTSRSTTLSKIQLDAVQL</sequence>
<dbReference type="Proteomes" id="UP000252519">
    <property type="component" value="Unassembled WGS sequence"/>
</dbReference>
<dbReference type="InterPro" id="IPR039353">
    <property type="entry name" value="TF_Adf1"/>
</dbReference>
<dbReference type="PROSITE" id="PS51029">
    <property type="entry name" value="MADF"/>
    <property type="match status" value="1"/>
</dbReference>
<organism evidence="2 3">
    <name type="scientific">Ancylostoma caninum</name>
    <name type="common">Dog hookworm</name>
    <dbReference type="NCBI Taxonomy" id="29170"/>
    <lineage>
        <taxon>Eukaryota</taxon>
        <taxon>Metazoa</taxon>
        <taxon>Ecdysozoa</taxon>
        <taxon>Nematoda</taxon>
        <taxon>Chromadorea</taxon>
        <taxon>Rhabditida</taxon>
        <taxon>Rhabditina</taxon>
        <taxon>Rhabditomorpha</taxon>
        <taxon>Strongyloidea</taxon>
        <taxon>Ancylostomatidae</taxon>
        <taxon>Ancylostomatinae</taxon>
        <taxon>Ancylostoma</taxon>
    </lineage>
</organism>
<name>A0A368GS29_ANCCA</name>
<dbReference type="InterPro" id="IPR006578">
    <property type="entry name" value="MADF-dom"/>
</dbReference>
<dbReference type="PANTHER" id="PTHR12243">
    <property type="entry name" value="MADF DOMAIN TRANSCRIPTION FACTOR"/>
    <property type="match status" value="1"/>
</dbReference>